<feature type="domain" description="UvrD-like helicase ATP-binding" evidence="6">
    <location>
        <begin position="194"/>
        <end position="594"/>
    </location>
</feature>
<keyword evidence="1 5" id="KW-0547">Nucleotide-binding</keyword>
<dbReference type="Pfam" id="PF01443">
    <property type="entry name" value="Viral_helicase1"/>
    <property type="match status" value="1"/>
</dbReference>
<dbReference type="GO" id="GO:0000725">
    <property type="term" value="P:recombinational repair"/>
    <property type="evidence" value="ECO:0007669"/>
    <property type="project" value="TreeGrafter"/>
</dbReference>
<reference evidence="8" key="1">
    <citation type="submission" date="2016-10" db="EMBL/GenBank/DDBJ databases">
        <authorList>
            <person name="Varghese N."/>
            <person name="Submissions S."/>
        </authorList>
    </citation>
    <scope>NUCLEOTIDE SEQUENCE [LARGE SCALE GENOMIC DNA]</scope>
    <source>
        <strain evidence="8">DSM 21368</strain>
    </source>
</reference>
<keyword evidence="3 5" id="KW-0347">Helicase</keyword>
<accession>A0A1H5LEP3</accession>
<keyword evidence="4 5" id="KW-0067">ATP-binding</keyword>
<gene>
    <name evidence="7" type="ORF">SAMN04488554_2770</name>
</gene>
<dbReference type="AlphaFoldDB" id="A0A1H5LEP3"/>
<dbReference type="RefSeq" id="WP_089773674.1">
    <property type="nucleotide sequence ID" value="NZ_FNTX01000002.1"/>
</dbReference>
<evidence type="ECO:0000256" key="3">
    <source>
        <dbReference type="ARBA" id="ARBA00022806"/>
    </source>
</evidence>
<dbReference type="InterPro" id="IPR027417">
    <property type="entry name" value="P-loop_NTPase"/>
</dbReference>
<keyword evidence="8" id="KW-1185">Reference proteome</keyword>
<evidence type="ECO:0000256" key="1">
    <source>
        <dbReference type="ARBA" id="ARBA00022741"/>
    </source>
</evidence>
<proteinExistence type="predicted"/>
<dbReference type="STRING" id="648782.SAMN04488554_2770"/>
<dbReference type="GO" id="GO:0005524">
    <property type="term" value="F:ATP binding"/>
    <property type="evidence" value="ECO:0007669"/>
    <property type="project" value="UniProtKB-UniRule"/>
</dbReference>
<dbReference type="Gene3D" id="3.40.50.300">
    <property type="entry name" value="P-loop containing nucleotide triphosphate hydrolases"/>
    <property type="match status" value="3"/>
</dbReference>
<evidence type="ECO:0000256" key="5">
    <source>
        <dbReference type="PROSITE-ProRule" id="PRU00560"/>
    </source>
</evidence>
<feature type="binding site" evidence="5">
    <location>
        <begin position="215"/>
        <end position="222"/>
    </location>
    <ligand>
        <name>ATP</name>
        <dbReference type="ChEBI" id="CHEBI:30616"/>
    </ligand>
</feature>
<dbReference type="NCBIfam" id="NF041254">
    <property type="entry name" value="motor_HelR"/>
    <property type="match status" value="1"/>
</dbReference>
<dbReference type="SUPFAM" id="SSF52540">
    <property type="entry name" value="P-loop containing nucleoside triphosphate hydrolases"/>
    <property type="match status" value="1"/>
</dbReference>
<organism evidence="7 8">
    <name type="scientific">Ruania alba</name>
    <dbReference type="NCBI Taxonomy" id="648782"/>
    <lineage>
        <taxon>Bacteria</taxon>
        <taxon>Bacillati</taxon>
        <taxon>Actinomycetota</taxon>
        <taxon>Actinomycetes</taxon>
        <taxon>Micrococcales</taxon>
        <taxon>Ruaniaceae</taxon>
        <taxon>Ruania</taxon>
    </lineage>
</organism>
<dbReference type="GO" id="GO:0043138">
    <property type="term" value="F:3'-5' DNA helicase activity"/>
    <property type="evidence" value="ECO:0007669"/>
    <property type="project" value="TreeGrafter"/>
</dbReference>
<dbReference type="InterPro" id="IPR000212">
    <property type="entry name" value="DNA_helicase_UvrD/REP"/>
</dbReference>
<dbReference type="PROSITE" id="PS51198">
    <property type="entry name" value="UVRD_HELICASE_ATP_BIND"/>
    <property type="match status" value="1"/>
</dbReference>
<dbReference type="InterPro" id="IPR014016">
    <property type="entry name" value="UvrD-like_ATP-bd"/>
</dbReference>
<evidence type="ECO:0000256" key="4">
    <source>
        <dbReference type="ARBA" id="ARBA00022840"/>
    </source>
</evidence>
<dbReference type="OrthoDB" id="9787585at2"/>
<keyword evidence="2 5" id="KW-0378">Hydrolase</keyword>
<protein>
    <submittedName>
        <fullName evidence="7">DNA helicase IV</fullName>
    </submittedName>
</protein>
<dbReference type="GO" id="GO:0005829">
    <property type="term" value="C:cytosol"/>
    <property type="evidence" value="ECO:0007669"/>
    <property type="project" value="TreeGrafter"/>
</dbReference>
<sequence>MIPASLTAFHLPDSLAAKADPALIEADDQYFALLAETVENQVTDLSDRIAALRKQPGGGGQDALERDLNIHRLTSRLRTIRRFGLDLVLGRMISDGGEATYVGRLGLTDSTGRRLLVDWRSPAAEPFFGATHADPMGLASRRRYRWSRGWITDYWDEVFTPDGLEGHAALDDQSSFIATLGTSRSAKMRDVLGTLQADQNAIIRAPSDGGLVVDGGPGTGKTVVALHRAAYLLYSDPRLGEGRGGVLVVGPHQPYLHYVSDVLPSLGEDGVATCTLRHLIPEGVDAAVEQDVEVAHLKADARMIDAVEKGIHWYQEPPTEAFTVKTEWAIVRLTPQDWAEAFDAADPHAPHNEARDDVWEALLDIVIDKHTGDVPADQLRRALGQHHALREELSRSWPMLDATDLIGDLWTVPAFLRLCAPWLSRDQIRLLQRPVPDAWTVSDLPMLDAARRLLGDAEESARRRRRQAAIEADREEMSNVVEHLMETDDSDLQVMQMLRGEDLRDALVDTSGLERATPDRLAGPFAHIVVDEAQELTDAEWQMLLARNPSASFTIVGDRAQARHGFTETWAERLERVGVRRVRQATLSINYRTPSEVMAEAEPVIRTALPDANVPTSIRSSGIGVRHGARSERDEVLRAWLAENPDGVACVIGDPTFAPIERVQSLTAELAKGLEFDLVVLVDPEAFGEGIEGAVDRYVAMTRTTRELVILT</sequence>
<dbReference type="InterPro" id="IPR027351">
    <property type="entry name" value="(+)RNA_virus_helicase_core_dom"/>
</dbReference>
<name>A0A1H5LEP3_9MICO</name>
<dbReference type="EMBL" id="FNTX01000002">
    <property type="protein sequence ID" value="SEE75464.1"/>
    <property type="molecule type" value="Genomic_DNA"/>
</dbReference>
<dbReference type="PANTHER" id="PTHR11070:SF45">
    <property type="entry name" value="DNA 3'-5' HELICASE"/>
    <property type="match status" value="1"/>
</dbReference>
<evidence type="ECO:0000259" key="6">
    <source>
        <dbReference type="PROSITE" id="PS51198"/>
    </source>
</evidence>
<evidence type="ECO:0000313" key="7">
    <source>
        <dbReference type="EMBL" id="SEE75464.1"/>
    </source>
</evidence>
<dbReference type="GO" id="GO:0016787">
    <property type="term" value="F:hydrolase activity"/>
    <property type="evidence" value="ECO:0007669"/>
    <property type="project" value="UniProtKB-UniRule"/>
</dbReference>
<dbReference type="Proteomes" id="UP000199220">
    <property type="component" value="Unassembled WGS sequence"/>
</dbReference>
<evidence type="ECO:0000256" key="2">
    <source>
        <dbReference type="ARBA" id="ARBA00022801"/>
    </source>
</evidence>
<dbReference type="PANTHER" id="PTHR11070">
    <property type="entry name" value="UVRD / RECB / PCRA DNA HELICASE FAMILY MEMBER"/>
    <property type="match status" value="1"/>
</dbReference>
<dbReference type="GO" id="GO:0003677">
    <property type="term" value="F:DNA binding"/>
    <property type="evidence" value="ECO:0007669"/>
    <property type="project" value="InterPro"/>
</dbReference>
<evidence type="ECO:0000313" key="8">
    <source>
        <dbReference type="Proteomes" id="UP000199220"/>
    </source>
</evidence>